<feature type="domain" description="GST N-terminal" evidence="2">
    <location>
        <begin position="4"/>
        <end position="82"/>
    </location>
</feature>
<dbReference type="AlphaFoldDB" id="A0A3B0WFK2"/>
<sequence>MPDNKYKLISFVICPFVQRSIVVLNHKKQDYDIEYIDIENPPEWYLKKVPTGKVPALFIGDDVIFESAIINEFIDETCGTRLMPEEPLQRAKERSWIAYSEQLIFDQYGMMTADNAESFNEKKAYFFQQLLKLETEVGKNYFNGENFSLIDASIAPIFTRLTMLPSLYDDFKEKLNIDSNLIGYIQSLSSSEDVSNSVTADFEEHFLSYFNNHNSYCLKSF</sequence>
<dbReference type="InterPro" id="IPR010987">
    <property type="entry name" value="Glutathione-S-Trfase_C-like"/>
</dbReference>
<keyword evidence="1" id="KW-0560">Oxidoreductase</keyword>
<dbReference type="PRINTS" id="PR01625">
    <property type="entry name" value="GSTRNSFRASEO"/>
</dbReference>
<dbReference type="InterPro" id="IPR036249">
    <property type="entry name" value="Thioredoxin-like_sf"/>
</dbReference>
<dbReference type="GO" id="GO:0045174">
    <property type="term" value="F:glutathione dehydrogenase (ascorbate) activity"/>
    <property type="evidence" value="ECO:0007669"/>
    <property type="project" value="UniProtKB-ARBA"/>
</dbReference>
<reference evidence="4" key="1">
    <citation type="submission" date="2018-06" db="EMBL/GenBank/DDBJ databases">
        <authorList>
            <person name="Zhirakovskaya E."/>
        </authorList>
    </citation>
    <scope>NUCLEOTIDE SEQUENCE</scope>
</reference>
<evidence type="ECO:0008006" key="5">
    <source>
        <dbReference type="Google" id="ProtNLM"/>
    </source>
</evidence>
<dbReference type="SUPFAM" id="SSF47616">
    <property type="entry name" value="GST C-terminal domain-like"/>
    <property type="match status" value="1"/>
</dbReference>
<dbReference type="PROSITE" id="PS50405">
    <property type="entry name" value="GST_CTER"/>
    <property type="match status" value="1"/>
</dbReference>
<dbReference type="InterPro" id="IPR050983">
    <property type="entry name" value="GST_Omega/HSP26"/>
</dbReference>
<evidence type="ECO:0000256" key="1">
    <source>
        <dbReference type="ARBA" id="ARBA00023002"/>
    </source>
</evidence>
<organism evidence="4">
    <name type="scientific">hydrothermal vent metagenome</name>
    <dbReference type="NCBI Taxonomy" id="652676"/>
    <lineage>
        <taxon>unclassified sequences</taxon>
        <taxon>metagenomes</taxon>
        <taxon>ecological metagenomes</taxon>
    </lineage>
</organism>
<name>A0A3B0WFK2_9ZZZZ</name>
<evidence type="ECO:0000259" key="3">
    <source>
        <dbReference type="PROSITE" id="PS50405"/>
    </source>
</evidence>
<dbReference type="InterPro" id="IPR036282">
    <property type="entry name" value="Glutathione-S-Trfase_C_sf"/>
</dbReference>
<dbReference type="GO" id="GO:0004364">
    <property type="term" value="F:glutathione transferase activity"/>
    <property type="evidence" value="ECO:0007669"/>
    <property type="project" value="InterPro"/>
</dbReference>
<dbReference type="PANTHER" id="PTHR43968:SF6">
    <property type="entry name" value="GLUTATHIONE S-TRANSFERASE OMEGA"/>
    <property type="match status" value="1"/>
</dbReference>
<dbReference type="InterPro" id="IPR005442">
    <property type="entry name" value="GST_omega"/>
</dbReference>
<dbReference type="SFLD" id="SFLDG00358">
    <property type="entry name" value="Main_(cytGST)"/>
    <property type="match status" value="1"/>
</dbReference>
<dbReference type="InterPro" id="IPR004045">
    <property type="entry name" value="Glutathione_S-Trfase_N"/>
</dbReference>
<dbReference type="PROSITE" id="PS50404">
    <property type="entry name" value="GST_NTER"/>
    <property type="match status" value="1"/>
</dbReference>
<protein>
    <recommendedName>
        <fullName evidence="5">Glutathione S-transferase</fullName>
    </recommendedName>
</protein>
<dbReference type="Gene3D" id="1.20.1050.10">
    <property type="match status" value="1"/>
</dbReference>
<dbReference type="Pfam" id="PF13409">
    <property type="entry name" value="GST_N_2"/>
    <property type="match status" value="1"/>
</dbReference>
<dbReference type="GO" id="GO:0005737">
    <property type="term" value="C:cytoplasm"/>
    <property type="evidence" value="ECO:0007669"/>
    <property type="project" value="InterPro"/>
</dbReference>
<feature type="domain" description="GST C-terminal" evidence="3">
    <location>
        <begin position="86"/>
        <end position="210"/>
    </location>
</feature>
<dbReference type="CDD" id="cd00299">
    <property type="entry name" value="GST_C_family"/>
    <property type="match status" value="1"/>
</dbReference>
<accession>A0A3B0WFK2</accession>
<evidence type="ECO:0000313" key="4">
    <source>
        <dbReference type="EMBL" id="VAW54071.1"/>
    </source>
</evidence>
<dbReference type="PANTHER" id="PTHR43968">
    <property type="match status" value="1"/>
</dbReference>
<dbReference type="EMBL" id="UOFD01000070">
    <property type="protein sequence ID" value="VAW54071.1"/>
    <property type="molecule type" value="Genomic_DNA"/>
</dbReference>
<dbReference type="SFLD" id="SFLDS00019">
    <property type="entry name" value="Glutathione_Transferase_(cytos"/>
    <property type="match status" value="1"/>
</dbReference>
<dbReference type="InterPro" id="IPR040079">
    <property type="entry name" value="Glutathione_S-Trfase"/>
</dbReference>
<proteinExistence type="predicted"/>
<evidence type="ECO:0000259" key="2">
    <source>
        <dbReference type="PROSITE" id="PS50404"/>
    </source>
</evidence>
<dbReference type="Gene3D" id="3.40.30.10">
    <property type="entry name" value="Glutaredoxin"/>
    <property type="match status" value="1"/>
</dbReference>
<gene>
    <name evidence="4" type="ORF">MNBD_GAMMA06-1017</name>
</gene>
<dbReference type="SUPFAM" id="SSF52833">
    <property type="entry name" value="Thioredoxin-like"/>
    <property type="match status" value="1"/>
</dbReference>